<evidence type="ECO:0000313" key="2">
    <source>
        <dbReference type="EMBL" id="MBW74583.1"/>
    </source>
</evidence>
<feature type="chain" id="PRO_5014837631" evidence="1">
    <location>
        <begin position="19"/>
        <end position="111"/>
    </location>
</feature>
<sequence length="111" mass="12019">MHFHLSLSLSLSLPVAAAKCNNEASGVVECATENHRKKCNSHDTVAHTSRRLMDSSSSEFALTTQQPKPFLPSPAARLASSVSIDVRKSSRKKGKLAIVAIVGRSSYYYAN</sequence>
<keyword evidence="1" id="KW-0732">Signal</keyword>
<organism evidence="2">
    <name type="scientific">Anopheles darlingi</name>
    <name type="common">Mosquito</name>
    <dbReference type="NCBI Taxonomy" id="43151"/>
    <lineage>
        <taxon>Eukaryota</taxon>
        <taxon>Metazoa</taxon>
        <taxon>Ecdysozoa</taxon>
        <taxon>Arthropoda</taxon>
        <taxon>Hexapoda</taxon>
        <taxon>Insecta</taxon>
        <taxon>Pterygota</taxon>
        <taxon>Neoptera</taxon>
        <taxon>Endopterygota</taxon>
        <taxon>Diptera</taxon>
        <taxon>Nematocera</taxon>
        <taxon>Culicoidea</taxon>
        <taxon>Culicidae</taxon>
        <taxon>Anophelinae</taxon>
        <taxon>Anopheles</taxon>
    </lineage>
</organism>
<reference evidence="2" key="1">
    <citation type="submission" date="2018-01" db="EMBL/GenBank/DDBJ databases">
        <title>An insight into the sialome of Amazonian anophelines.</title>
        <authorList>
            <person name="Ribeiro J.M."/>
            <person name="Scarpassa V."/>
            <person name="Calvo E."/>
        </authorList>
    </citation>
    <scope>NUCLEOTIDE SEQUENCE</scope>
</reference>
<dbReference type="EMBL" id="GGFL01010405">
    <property type="protein sequence ID" value="MBW74583.1"/>
    <property type="molecule type" value="Transcribed_RNA"/>
</dbReference>
<feature type="signal peptide" evidence="1">
    <location>
        <begin position="1"/>
        <end position="18"/>
    </location>
</feature>
<protein>
    <submittedName>
        <fullName evidence="2">Putative secreted protein</fullName>
    </submittedName>
</protein>
<dbReference type="AlphaFoldDB" id="A0A2M4DAG8"/>
<name>A0A2M4DAG8_ANODA</name>
<accession>A0A2M4DAG8</accession>
<proteinExistence type="predicted"/>
<evidence type="ECO:0000256" key="1">
    <source>
        <dbReference type="SAM" id="SignalP"/>
    </source>
</evidence>